<dbReference type="STRING" id="1432141.A0A015K572"/>
<dbReference type="SMART" id="SM00256">
    <property type="entry name" value="FBOX"/>
    <property type="match status" value="1"/>
</dbReference>
<feature type="compositionally biased region" description="Low complexity" evidence="1">
    <location>
        <begin position="496"/>
        <end position="516"/>
    </location>
</feature>
<dbReference type="PROSITE" id="PS50181">
    <property type="entry name" value="FBOX"/>
    <property type="match status" value="1"/>
</dbReference>
<dbReference type="AlphaFoldDB" id="A0A015K572"/>
<dbReference type="GO" id="GO:0006893">
    <property type="term" value="P:Golgi to plasma membrane transport"/>
    <property type="evidence" value="ECO:0007669"/>
    <property type="project" value="TreeGrafter"/>
</dbReference>
<dbReference type="SUPFAM" id="SSF81383">
    <property type="entry name" value="F-box domain"/>
    <property type="match status" value="1"/>
</dbReference>
<dbReference type="PANTHER" id="PTHR12100:SF1">
    <property type="entry name" value="RECYCLIN-1"/>
    <property type="match status" value="1"/>
</dbReference>
<dbReference type="InterPro" id="IPR036047">
    <property type="entry name" value="F-box-like_dom_sf"/>
</dbReference>
<sequence length="873" mass="100188">MDKFDFFGSISSDLPISVIPGMTSTKKSSMIQLSEKSQQTTLPPDLLIRILKYLPIASLPNFARACRRFKVLVYDDELWEQRLKTLGVWKDYENGDIMNAPVEPLYVNAKHTVKGKDNNKFNQDSKFSEFDPFASPPSSPTTPNNTGNLLDFAITTANSLIPGLPLDSFSQKSRAASTGFARSSFKNIFLELLPYYLDFRHRRKDSRLFKEYNDPSDQSKMLARLLSFGKLNITLDSEQINNALETTIEYFENSALHHFELAYNVQNISEMQKWATILLNLNGGSACIQVFIQKNSIFFDHLYDPMDNFTCLTISNIGELNYMQMTEFFNYVEEEMNKQASLISQIFPQDADVFYTFVERVVEDVIIEYITILLEESCRRDISLYLKTVVATHQRCIHVAKVLWKDAKPGLTKIRAEDLIYQMFEPFMDKYLKEELNYVKTRSEDEIEKWNQKLINKSMEAQQDILNNANREIYKRNYLTSFRKILKLPTVRSRHSSPVQSSSSNISRNKRNSASSITSSNPTLNLTDLQSALSNAKLDKMQQMLSLETALQMVHVNKDSLRRVSSFTGYPDKMGYRIKETLESIFITLLQTLGPLHIKPAFNTAIKRLGDFKSDKSDSESTSSDLAPLVGFFELVHIADLIQQMVQVYYDEEMNKFIDKTDFLNNCNKEKKVFEKILDESVAAGLNKGIQVLIDHVEFILATEQKPEEFKPANDDSFDLQPTKACIDAVECLSNHTKLVIGCSDKHTLDVFFQEIGLRFFGTLTKHIKKFTVSLSGGFQVISDLNHYCSFIISLRQPNITPYFIALKELGNIYIISNARDIGSFVREADRFNGVLHAEDVYEFCQKREDWMIIKKEVDKELYGLKAEDCTIM</sequence>
<dbReference type="Gene3D" id="1.20.1280.50">
    <property type="match status" value="1"/>
</dbReference>
<feature type="domain" description="F-box" evidence="2">
    <location>
        <begin position="36"/>
        <end position="82"/>
    </location>
</feature>
<dbReference type="Pfam" id="PF07393">
    <property type="entry name" value="Sec10_HB"/>
    <property type="match status" value="1"/>
</dbReference>
<keyword evidence="4" id="KW-1185">Reference proteome</keyword>
<dbReference type="EMBL" id="JEMT01024684">
    <property type="protein sequence ID" value="EXX62594.1"/>
    <property type="molecule type" value="Genomic_DNA"/>
</dbReference>
<dbReference type="OrthoDB" id="5554140at2759"/>
<dbReference type="GO" id="GO:0000145">
    <property type="term" value="C:exocyst"/>
    <property type="evidence" value="ECO:0007669"/>
    <property type="project" value="TreeGrafter"/>
</dbReference>
<dbReference type="HOGENOM" id="CLU_003875_0_0_1"/>
<dbReference type="OMA" id="WYQVKRD"/>
<protein>
    <submittedName>
        <fullName evidence="3">Rcy1p</fullName>
    </submittedName>
</protein>
<dbReference type="InterPro" id="IPR001810">
    <property type="entry name" value="F-box_dom"/>
</dbReference>
<dbReference type="Pfam" id="PF12937">
    <property type="entry name" value="F-box-like"/>
    <property type="match status" value="1"/>
</dbReference>
<proteinExistence type="predicted"/>
<comment type="caution">
    <text evidence="3">The sequence shown here is derived from an EMBL/GenBank/DDBJ whole genome shotgun (WGS) entry which is preliminary data.</text>
</comment>
<reference evidence="3 4" key="1">
    <citation type="submission" date="2014-02" db="EMBL/GenBank/DDBJ databases">
        <title>Single nucleus genome sequencing reveals high similarity among nuclei of an endomycorrhizal fungus.</title>
        <authorList>
            <person name="Lin K."/>
            <person name="Geurts R."/>
            <person name="Zhang Z."/>
            <person name="Limpens E."/>
            <person name="Saunders D.G."/>
            <person name="Mu D."/>
            <person name="Pang E."/>
            <person name="Cao H."/>
            <person name="Cha H."/>
            <person name="Lin T."/>
            <person name="Zhou Q."/>
            <person name="Shang Y."/>
            <person name="Li Y."/>
            <person name="Ivanov S."/>
            <person name="Sharma T."/>
            <person name="Velzen R.V."/>
            <person name="Ruijter N.D."/>
            <person name="Aanen D.K."/>
            <person name="Win J."/>
            <person name="Kamoun S."/>
            <person name="Bisseling T."/>
            <person name="Huang S."/>
        </authorList>
    </citation>
    <scope>NUCLEOTIDE SEQUENCE [LARGE SCALE GENOMIC DNA]</scope>
    <source>
        <strain evidence="4">DAOM197198w</strain>
    </source>
</reference>
<organism evidence="3 4">
    <name type="scientific">Rhizophagus irregularis (strain DAOM 197198w)</name>
    <name type="common">Glomus intraradices</name>
    <dbReference type="NCBI Taxonomy" id="1432141"/>
    <lineage>
        <taxon>Eukaryota</taxon>
        <taxon>Fungi</taxon>
        <taxon>Fungi incertae sedis</taxon>
        <taxon>Mucoromycota</taxon>
        <taxon>Glomeromycotina</taxon>
        <taxon>Glomeromycetes</taxon>
        <taxon>Glomerales</taxon>
        <taxon>Glomeraceae</taxon>
        <taxon>Rhizophagus</taxon>
    </lineage>
</organism>
<gene>
    <name evidence="3" type="ORF">RirG_160300</name>
</gene>
<evidence type="ECO:0000313" key="4">
    <source>
        <dbReference type="Proteomes" id="UP000022910"/>
    </source>
</evidence>
<evidence type="ECO:0000256" key="1">
    <source>
        <dbReference type="SAM" id="MobiDB-lite"/>
    </source>
</evidence>
<feature type="region of interest" description="Disordered" evidence="1">
    <location>
        <begin position="493"/>
        <end position="521"/>
    </location>
</feature>
<dbReference type="Proteomes" id="UP000022910">
    <property type="component" value="Unassembled WGS sequence"/>
</dbReference>
<dbReference type="InterPro" id="IPR048627">
    <property type="entry name" value="Sec10_HB"/>
</dbReference>
<dbReference type="InterPro" id="IPR009976">
    <property type="entry name" value="Sec10-like"/>
</dbReference>
<accession>A0A015K572</accession>
<evidence type="ECO:0000259" key="2">
    <source>
        <dbReference type="PROSITE" id="PS50181"/>
    </source>
</evidence>
<name>A0A015K572_RHIIW</name>
<dbReference type="GO" id="GO:0006887">
    <property type="term" value="P:exocytosis"/>
    <property type="evidence" value="ECO:0007669"/>
    <property type="project" value="TreeGrafter"/>
</dbReference>
<dbReference type="PANTHER" id="PTHR12100">
    <property type="entry name" value="SEC10"/>
    <property type="match status" value="1"/>
</dbReference>
<evidence type="ECO:0000313" key="3">
    <source>
        <dbReference type="EMBL" id="EXX62594.1"/>
    </source>
</evidence>